<evidence type="ECO:0000313" key="3">
    <source>
        <dbReference type="EMBL" id="KIN03282.1"/>
    </source>
</evidence>
<keyword evidence="1" id="KW-0812">Transmembrane</keyword>
<dbReference type="Pfam" id="PF20684">
    <property type="entry name" value="Fung_rhodopsin"/>
    <property type="match status" value="1"/>
</dbReference>
<dbReference type="Proteomes" id="UP000054321">
    <property type="component" value="Unassembled WGS sequence"/>
</dbReference>
<accession>A0A0C3HLR5</accession>
<feature type="transmembrane region" description="Helical" evidence="1">
    <location>
        <begin position="49"/>
        <end position="69"/>
    </location>
</feature>
<proteinExistence type="predicted"/>
<dbReference type="InParanoid" id="A0A0C3HLR5"/>
<reference evidence="3 4" key="1">
    <citation type="submission" date="2014-04" db="EMBL/GenBank/DDBJ databases">
        <authorList>
            <consortium name="DOE Joint Genome Institute"/>
            <person name="Kuo A."/>
            <person name="Martino E."/>
            <person name="Perotto S."/>
            <person name="Kohler A."/>
            <person name="Nagy L.G."/>
            <person name="Floudas D."/>
            <person name="Copeland A."/>
            <person name="Barry K.W."/>
            <person name="Cichocki N."/>
            <person name="Veneault-Fourrey C."/>
            <person name="LaButti K."/>
            <person name="Lindquist E.A."/>
            <person name="Lipzen A."/>
            <person name="Lundell T."/>
            <person name="Morin E."/>
            <person name="Murat C."/>
            <person name="Sun H."/>
            <person name="Tunlid A."/>
            <person name="Henrissat B."/>
            <person name="Grigoriev I.V."/>
            <person name="Hibbett D.S."/>
            <person name="Martin F."/>
            <person name="Nordberg H.P."/>
            <person name="Cantor M.N."/>
            <person name="Hua S.X."/>
        </authorList>
    </citation>
    <scope>NUCLEOTIDE SEQUENCE [LARGE SCALE GENOMIC DNA]</scope>
    <source>
        <strain evidence="3 4">Zn</strain>
    </source>
</reference>
<dbReference type="EMBL" id="KN832874">
    <property type="protein sequence ID" value="KIN03282.1"/>
    <property type="molecule type" value="Genomic_DNA"/>
</dbReference>
<sequence>MSDDLAITASIQSGNVPPSISANIWRRVATSCCGFISRWSVSRLGVDDAFAGFSMLLQVAFIALAGFLIDLGTGRHLQYIEYVLTPSQTEKSEVLNFSAHLIYTTALFVCRLSGLAFYRRLCELHETLELDDIPTSRRLNNAHAEWEPGIGKSSLQDRIKGAKPKAVEALARQKLTVLEELALKDWCNNWKLGGFLRGSRHYVEWLQICLHQ</sequence>
<gene>
    <name evidence="3" type="ORF">OIDMADRAFT_178902</name>
</gene>
<feature type="domain" description="Rhodopsin" evidence="2">
    <location>
        <begin position="35"/>
        <end position="125"/>
    </location>
</feature>
<reference evidence="4" key="2">
    <citation type="submission" date="2015-01" db="EMBL/GenBank/DDBJ databases">
        <title>Evolutionary Origins and Diversification of the Mycorrhizal Mutualists.</title>
        <authorList>
            <consortium name="DOE Joint Genome Institute"/>
            <consortium name="Mycorrhizal Genomics Consortium"/>
            <person name="Kohler A."/>
            <person name="Kuo A."/>
            <person name="Nagy L.G."/>
            <person name="Floudas D."/>
            <person name="Copeland A."/>
            <person name="Barry K.W."/>
            <person name="Cichocki N."/>
            <person name="Veneault-Fourrey C."/>
            <person name="LaButti K."/>
            <person name="Lindquist E.A."/>
            <person name="Lipzen A."/>
            <person name="Lundell T."/>
            <person name="Morin E."/>
            <person name="Murat C."/>
            <person name="Riley R."/>
            <person name="Ohm R."/>
            <person name="Sun H."/>
            <person name="Tunlid A."/>
            <person name="Henrissat B."/>
            <person name="Grigoriev I.V."/>
            <person name="Hibbett D.S."/>
            <person name="Martin F."/>
        </authorList>
    </citation>
    <scope>NUCLEOTIDE SEQUENCE [LARGE SCALE GENOMIC DNA]</scope>
    <source>
        <strain evidence="4">Zn</strain>
    </source>
</reference>
<dbReference type="HOGENOM" id="CLU_1300051_0_0_1"/>
<dbReference type="InterPro" id="IPR049326">
    <property type="entry name" value="Rhodopsin_dom_fungi"/>
</dbReference>
<dbReference type="AlphaFoldDB" id="A0A0C3HLR5"/>
<protein>
    <recommendedName>
        <fullName evidence="2">Rhodopsin domain-containing protein</fullName>
    </recommendedName>
</protein>
<organism evidence="3 4">
    <name type="scientific">Oidiodendron maius (strain Zn)</name>
    <dbReference type="NCBI Taxonomy" id="913774"/>
    <lineage>
        <taxon>Eukaryota</taxon>
        <taxon>Fungi</taxon>
        <taxon>Dikarya</taxon>
        <taxon>Ascomycota</taxon>
        <taxon>Pezizomycotina</taxon>
        <taxon>Leotiomycetes</taxon>
        <taxon>Leotiomycetes incertae sedis</taxon>
        <taxon>Myxotrichaceae</taxon>
        <taxon>Oidiodendron</taxon>
    </lineage>
</organism>
<evidence type="ECO:0000313" key="4">
    <source>
        <dbReference type="Proteomes" id="UP000054321"/>
    </source>
</evidence>
<evidence type="ECO:0000259" key="2">
    <source>
        <dbReference type="Pfam" id="PF20684"/>
    </source>
</evidence>
<keyword evidence="1" id="KW-0472">Membrane</keyword>
<keyword evidence="4" id="KW-1185">Reference proteome</keyword>
<name>A0A0C3HLR5_OIDMZ</name>
<evidence type="ECO:0000256" key="1">
    <source>
        <dbReference type="SAM" id="Phobius"/>
    </source>
</evidence>
<dbReference type="OrthoDB" id="5283415at2759"/>
<keyword evidence="1" id="KW-1133">Transmembrane helix</keyword>